<accession>A0ACC2NLA0</accession>
<dbReference type="Proteomes" id="UP001239111">
    <property type="component" value="Chromosome 3"/>
</dbReference>
<comment type="caution">
    <text evidence="1">The sequence shown here is derived from an EMBL/GenBank/DDBJ whole genome shotgun (WGS) entry which is preliminary data.</text>
</comment>
<dbReference type="EMBL" id="CM056743">
    <property type="protein sequence ID" value="KAJ8671886.1"/>
    <property type="molecule type" value="Genomic_DNA"/>
</dbReference>
<name>A0ACC2NLA0_9HYME</name>
<keyword evidence="2" id="KW-1185">Reference proteome</keyword>
<evidence type="ECO:0000313" key="1">
    <source>
        <dbReference type="EMBL" id="KAJ8671886.1"/>
    </source>
</evidence>
<reference evidence="1" key="1">
    <citation type="submission" date="2023-04" db="EMBL/GenBank/DDBJ databases">
        <title>A chromosome-level genome assembly of the parasitoid wasp Eretmocerus hayati.</title>
        <authorList>
            <person name="Zhong Y."/>
            <person name="Liu S."/>
            <person name="Liu Y."/>
        </authorList>
    </citation>
    <scope>NUCLEOTIDE SEQUENCE</scope>
    <source>
        <strain evidence="1">ZJU_SS_LIU_2023</strain>
    </source>
</reference>
<evidence type="ECO:0000313" key="2">
    <source>
        <dbReference type="Proteomes" id="UP001239111"/>
    </source>
</evidence>
<protein>
    <submittedName>
        <fullName evidence="1">Uncharacterized protein</fullName>
    </submittedName>
</protein>
<organism evidence="1 2">
    <name type="scientific">Eretmocerus hayati</name>
    <dbReference type="NCBI Taxonomy" id="131215"/>
    <lineage>
        <taxon>Eukaryota</taxon>
        <taxon>Metazoa</taxon>
        <taxon>Ecdysozoa</taxon>
        <taxon>Arthropoda</taxon>
        <taxon>Hexapoda</taxon>
        <taxon>Insecta</taxon>
        <taxon>Pterygota</taxon>
        <taxon>Neoptera</taxon>
        <taxon>Endopterygota</taxon>
        <taxon>Hymenoptera</taxon>
        <taxon>Apocrita</taxon>
        <taxon>Proctotrupomorpha</taxon>
        <taxon>Chalcidoidea</taxon>
        <taxon>Aphelinidae</taxon>
        <taxon>Aphelininae</taxon>
        <taxon>Eretmocerus</taxon>
    </lineage>
</organism>
<sequence length="142" mass="16243">MKKEIKSNQETYKYCFFPDCTNTTCTAPNKVFLNVPRDPAKRQRWFDAVESPGKSAKKSKYCCADHFDLENDLENFSEWRERGAQKKLKSTVLPRRTLNFDCIPSELNFAQKMSSDCTEANYSDRAVSSDLSALPEAFSSAE</sequence>
<proteinExistence type="predicted"/>
<gene>
    <name evidence="1" type="ORF">QAD02_003145</name>
</gene>